<proteinExistence type="inferred from homology"/>
<keyword evidence="6 10" id="KW-0067">ATP-binding</keyword>
<evidence type="ECO:0000259" key="13">
    <source>
        <dbReference type="PROSITE" id="PS51194"/>
    </source>
</evidence>
<dbReference type="Pfam" id="PF00270">
    <property type="entry name" value="DEAD"/>
    <property type="match status" value="1"/>
</dbReference>
<evidence type="ECO:0000256" key="2">
    <source>
        <dbReference type="ARBA" id="ARBA00022517"/>
    </source>
</evidence>
<dbReference type="InterPro" id="IPR027417">
    <property type="entry name" value="P-loop_NTPase"/>
</dbReference>
<keyword evidence="7" id="KW-0694">RNA-binding</keyword>
<dbReference type="GO" id="GO:0005524">
    <property type="term" value="F:ATP binding"/>
    <property type="evidence" value="ECO:0007669"/>
    <property type="project" value="UniProtKB-KW"/>
</dbReference>
<keyword evidence="3 10" id="KW-0547">Nucleotide-binding</keyword>
<keyword evidence="8" id="KW-0539">Nucleus</keyword>
<dbReference type="GO" id="GO:0005634">
    <property type="term" value="C:nucleus"/>
    <property type="evidence" value="ECO:0007669"/>
    <property type="project" value="UniProtKB-SubCell"/>
</dbReference>
<feature type="short sequence motif" description="Q motif" evidence="9">
    <location>
        <begin position="19"/>
        <end position="47"/>
    </location>
</feature>
<evidence type="ECO:0000313" key="16">
    <source>
        <dbReference type="Proteomes" id="UP000245946"/>
    </source>
</evidence>
<dbReference type="GO" id="GO:0003724">
    <property type="term" value="F:RNA helicase activity"/>
    <property type="evidence" value="ECO:0007669"/>
    <property type="project" value="InterPro"/>
</dbReference>
<dbReference type="InterPro" id="IPR050079">
    <property type="entry name" value="DEAD_box_RNA_helicase"/>
</dbReference>
<dbReference type="CDD" id="cd18787">
    <property type="entry name" value="SF2_C_DEAD"/>
    <property type="match status" value="1"/>
</dbReference>
<dbReference type="GO" id="GO:0016787">
    <property type="term" value="F:hydrolase activity"/>
    <property type="evidence" value="ECO:0007669"/>
    <property type="project" value="UniProtKB-KW"/>
</dbReference>
<accession>A0A316Z4C6</accession>
<dbReference type="PROSITE" id="PS51192">
    <property type="entry name" value="HELICASE_ATP_BIND_1"/>
    <property type="match status" value="1"/>
</dbReference>
<evidence type="ECO:0000256" key="5">
    <source>
        <dbReference type="ARBA" id="ARBA00022806"/>
    </source>
</evidence>
<dbReference type="PROSITE" id="PS00039">
    <property type="entry name" value="DEAD_ATP_HELICASE"/>
    <property type="match status" value="1"/>
</dbReference>
<feature type="domain" description="Helicase C-terminal" evidence="13">
    <location>
        <begin position="303"/>
        <end position="447"/>
    </location>
</feature>
<dbReference type="GO" id="GO:0042254">
    <property type="term" value="P:ribosome biogenesis"/>
    <property type="evidence" value="ECO:0007669"/>
    <property type="project" value="UniProtKB-KW"/>
</dbReference>
<evidence type="ECO:0000256" key="7">
    <source>
        <dbReference type="ARBA" id="ARBA00022884"/>
    </source>
</evidence>
<dbReference type="InterPro" id="IPR001650">
    <property type="entry name" value="Helicase_C-like"/>
</dbReference>
<dbReference type="PROSITE" id="PS51195">
    <property type="entry name" value="Q_MOTIF"/>
    <property type="match status" value="1"/>
</dbReference>
<evidence type="ECO:0000256" key="8">
    <source>
        <dbReference type="ARBA" id="ARBA00023242"/>
    </source>
</evidence>
<dbReference type="EMBL" id="KZ819302">
    <property type="protein sequence ID" value="PWN95818.1"/>
    <property type="molecule type" value="Genomic_DNA"/>
</dbReference>
<feature type="domain" description="DEAD-box RNA helicase Q" evidence="14">
    <location>
        <begin position="19"/>
        <end position="47"/>
    </location>
</feature>
<dbReference type="GO" id="GO:0005829">
    <property type="term" value="C:cytosol"/>
    <property type="evidence" value="ECO:0007669"/>
    <property type="project" value="TreeGrafter"/>
</dbReference>
<keyword evidence="4 10" id="KW-0378">Hydrolase</keyword>
<evidence type="ECO:0000259" key="14">
    <source>
        <dbReference type="PROSITE" id="PS51195"/>
    </source>
</evidence>
<dbReference type="PANTHER" id="PTHR47959:SF24">
    <property type="entry name" value="ATP-DEPENDENT RNA HELICASE"/>
    <property type="match status" value="1"/>
</dbReference>
<evidence type="ECO:0000256" key="3">
    <source>
        <dbReference type="ARBA" id="ARBA00022741"/>
    </source>
</evidence>
<keyword evidence="16" id="KW-1185">Reference proteome</keyword>
<reference evidence="15 16" key="1">
    <citation type="journal article" date="2018" name="Mol. Biol. Evol.">
        <title>Broad Genomic Sampling Reveals a Smut Pathogenic Ancestry of the Fungal Clade Ustilaginomycotina.</title>
        <authorList>
            <person name="Kijpornyongpan T."/>
            <person name="Mondo S.J."/>
            <person name="Barry K."/>
            <person name="Sandor L."/>
            <person name="Lee J."/>
            <person name="Lipzen A."/>
            <person name="Pangilinan J."/>
            <person name="LaButti K."/>
            <person name="Hainaut M."/>
            <person name="Henrissat B."/>
            <person name="Grigoriev I.V."/>
            <person name="Spatafora J.W."/>
            <person name="Aime M.C."/>
        </authorList>
    </citation>
    <scope>NUCLEOTIDE SEQUENCE [LARGE SCALE GENOMIC DNA]</scope>
    <source>
        <strain evidence="15 16">MCA 4186</strain>
    </source>
</reference>
<evidence type="ECO:0000256" key="6">
    <source>
        <dbReference type="ARBA" id="ARBA00022840"/>
    </source>
</evidence>
<evidence type="ECO:0000256" key="1">
    <source>
        <dbReference type="ARBA" id="ARBA00004123"/>
    </source>
</evidence>
<dbReference type="InterPro" id="IPR011545">
    <property type="entry name" value="DEAD/DEAH_box_helicase_dom"/>
</dbReference>
<dbReference type="Proteomes" id="UP000245946">
    <property type="component" value="Unassembled WGS sequence"/>
</dbReference>
<protein>
    <submittedName>
        <fullName evidence="15">DEAD-domain-containing protein</fullName>
    </submittedName>
</protein>
<dbReference type="PANTHER" id="PTHR47959">
    <property type="entry name" value="ATP-DEPENDENT RNA HELICASE RHLE-RELATED"/>
    <property type="match status" value="1"/>
</dbReference>
<dbReference type="GO" id="GO:0010467">
    <property type="term" value="P:gene expression"/>
    <property type="evidence" value="ECO:0007669"/>
    <property type="project" value="UniProtKB-ARBA"/>
</dbReference>
<dbReference type="OrthoDB" id="10261904at2759"/>
<dbReference type="GeneID" id="37268215"/>
<evidence type="ECO:0000259" key="12">
    <source>
        <dbReference type="PROSITE" id="PS51192"/>
    </source>
</evidence>
<dbReference type="GO" id="GO:0003723">
    <property type="term" value="F:RNA binding"/>
    <property type="evidence" value="ECO:0007669"/>
    <property type="project" value="UniProtKB-KW"/>
</dbReference>
<comment type="similarity">
    <text evidence="10">Belongs to the DEAD box helicase family.</text>
</comment>
<dbReference type="SMART" id="SM00487">
    <property type="entry name" value="DEXDc"/>
    <property type="match status" value="1"/>
</dbReference>
<dbReference type="RefSeq" id="XP_025596097.1">
    <property type="nucleotide sequence ID" value="XM_025740669.1"/>
</dbReference>
<name>A0A316Z4C6_9BASI</name>
<gene>
    <name evidence="15" type="ORF">FA09DRAFT_311527</name>
</gene>
<dbReference type="Pfam" id="PF00271">
    <property type="entry name" value="Helicase_C"/>
    <property type="match status" value="1"/>
</dbReference>
<dbReference type="Gene3D" id="3.40.50.300">
    <property type="entry name" value="P-loop containing nucleotide triphosphate hydrolases"/>
    <property type="match status" value="2"/>
</dbReference>
<feature type="domain" description="Helicase ATP-binding" evidence="12">
    <location>
        <begin position="72"/>
        <end position="247"/>
    </location>
</feature>
<sequence length="527" mass="55675">MASPQPAASTSAPPAPAVRSFAALGLAPPLVRALAALAITVPTPVQAQALPLLLGGSSSAKGKAKGAAAAASLSAPRACDLIAGSPTGSGKTLAFALPILAALARDPVAGAAVVLTPTRELAAQLHEQLAAVAAGARQGLRVQLVQGGVDMMRQAHELAARPHIVVATPGRLADLLGNADAQVLGRCKFVVLDEADRLLTPTFSDALAAIFAALPPAALRQTLLFSATLTPEIEALATRPRGADERPLEVLKIEGSTTTPPQLEQLYIFVPSHMREPYLFHLLMHPPGFDDDDDDDDDSDSEGGSDAGSSLVPTIIFVSRVRTAALLARMLAELGVPCLALHSSLSQAARAENLTAFRAGKVPLLITTDVGSRGLDVPEVQLVVNWDLPRDWRDYVHRVGRTARAGREGTAVSFVGERDVELLKGIEEAISGFLEQSVSRCNVRTLMHFLADVTMTEHEMPEEEVLERLNAVSTAKRVAAMELHDTHFGERQEAHKKKAAAALGASADAQRRKSKKKAASSEKQRKE</sequence>
<keyword evidence="2" id="KW-0690">Ribosome biogenesis</keyword>
<dbReference type="InterPro" id="IPR000629">
    <property type="entry name" value="RNA-helicase_DEAD-box_CS"/>
</dbReference>
<evidence type="ECO:0000256" key="10">
    <source>
        <dbReference type="RuleBase" id="RU000492"/>
    </source>
</evidence>
<comment type="subcellular location">
    <subcellularLocation>
        <location evidence="1">Nucleus</location>
    </subcellularLocation>
</comment>
<feature type="region of interest" description="Disordered" evidence="11">
    <location>
        <begin position="490"/>
        <end position="527"/>
    </location>
</feature>
<evidence type="ECO:0000313" key="15">
    <source>
        <dbReference type="EMBL" id="PWN95818.1"/>
    </source>
</evidence>
<dbReference type="SUPFAM" id="SSF52540">
    <property type="entry name" value="P-loop containing nucleoside triphosphate hydrolases"/>
    <property type="match status" value="1"/>
</dbReference>
<keyword evidence="5 10" id="KW-0347">Helicase</keyword>
<evidence type="ECO:0000256" key="9">
    <source>
        <dbReference type="PROSITE-ProRule" id="PRU00552"/>
    </source>
</evidence>
<dbReference type="STRING" id="58919.A0A316Z4C6"/>
<dbReference type="SMART" id="SM00490">
    <property type="entry name" value="HELICc"/>
    <property type="match status" value="1"/>
</dbReference>
<organism evidence="15 16">
    <name type="scientific">Tilletiopsis washingtonensis</name>
    <dbReference type="NCBI Taxonomy" id="58919"/>
    <lineage>
        <taxon>Eukaryota</taxon>
        <taxon>Fungi</taxon>
        <taxon>Dikarya</taxon>
        <taxon>Basidiomycota</taxon>
        <taxon>Ustilaginomycotina</taxon>
        <taxon>Exobasidiomycetes</taxon>
        <taxon>Entylomatales</taxon>
        <taxon>Entylomatales incertae sedis</taxon>
        <taxon>Tilletiopsis</taxon>
    </lineage>
</organism>
<dbReference type="PROSITE" id="PS51194">
    <property type="entry name" value="HELICASE_CTER"/>
    <property type="match status" value="1"/>
</dbReference>
<evidence type="ECO:0000256" key="4">
    <source>
        <dbReference type="ARBA" id="ARBA00022801"/>
    </source>
</evidence>
<evidence type="ECO:0000256" key="11">
    <source>
        <dbReference type="SAM" id="MobiDB-lite"/>
    </source>
</evidence>
<dbReference type="AlphaFoldDB" id="A0A316Z4C6"/>
<dbReference type="InterPro" id="IPR014001">
    <property type="entry name" value="Helicase_ATP-bd"/>
</dbReference>
<dbReference type="InterPro" id="IPR014014">
    <property type="entry name" value="RNA_helicase_DEAD_Q_motif"/>
</dbReference>